<reference evidence="1 2" key="1">
    <citation type="submission" date="2015-06" db="EMBL/GenBank/DDBJ databases">
        <title>Genome sequence of Pseudoalteromonas peptidolytica.</title>
        <authorList>
            <person name="Xie B.-B."/>
            <person name="Rong J.-C."/>
            <person name="Qin Q.-L."/>
            <person name="Zhang Y.-Z."/>
        </authorList>
    </citation>
    <scope>NUCLEOTIDE SEQUENCE [LARGE SCALE GENOMIC DNA]</scope>
    <source>
        <strain evidence="1 2">F12-50-A1</strain>
    </source>
</reference>
<evidence type="ECO:0000313" key="1">
    <source>
        <dbReference type="EMBL" id="MBE0348345.1"/>
    </source>
</evidence>
<dbReference type="AlphaFoldDB" id="A0A8I0T5S4"/>
<sequence>MLLKLLPCLKITHLLNTTGIKSAILAQKIFKQVYGAQIYNYQSPTISQ</sequence>
<evidence type="ECO:0000313" key="2">
    <source>
        <dbReference type="Proteomes" id="UP000660708"/>
    </source>
</evidence>
<name>A0A8I0T5S4_9GAMM</name>
<comment type="caution">
    <text evidence="1">The sequence shown here is derived from an EMBL/GenBank/DDBJ whole genome shotgun (WGS) entry which is preliminary data.</text>
</comment>
<proteinExistence type="predicted"/>
<organism evidence="1 2">
    <name type="scientific">Pseudoalteromonas peptidolytica F12-50-A1</name>
    <dbReference type="NCBI Taxonomy" id="1315280"/>
    <lineage>
        <taxon>Bacteria</taxon>
        <taxon>Pseudomonadati</taxon>
        <taxon>Pseudomonadota</taxon>
        <taxon>Gammaproteobacteria</taxon>
        <taxon>Alteromonadales</taxon>
        <taxon>Pseudoalteromonadaceae</taxon>
        <taxon>Pseudoalteromonas</taxon>
    </lineage>
</organism>
<dbReference type="Proteomes" id="UP000660708">
    <property type="component" value="Unassembled WGS sequence"/>
</dbReference>
<keyword evidence="2" id="KW-1185">Reference proteome</keyword>
<accession>A0A8I0T5S4</accession>
<gene>
    <name evidence="1" type="ORF">PPEP_b0044</name>
</gene>
<dbReference type="EMBL" id="AQHF01000033">
    <property type="protein sequence ID" value="MBE0348345.1"/>
    <property type="molecule type" value="Genomic_DNA"/>
</dbReference>
<protein>
    <submittedName>
        <fullName evidence="1">Uncharacterized protein</fullName>
    </submittedName>
</protein>